<dbReference type="CDD" id="cd19411">
    <property type="entry name" value="MCP2201-like_sensor"/>
    <property type="match status" value="1"/>
</dbReference>
<dbReference type="Proteomes" id="UP000270342">
    <property type="component" value="Unassembled WGS sequence"/>
</dbReference>
<dbReference type="EMBL" id="RBZU01000007">
    <property type="protein sequence ID" value="RKP53284.1"/>
    <property type="molecule type" value="Genomic_DNA"/>
</dbReference>
<keyword evidence="6" id="KW-1133">Transmembrane helix</keyword>
<dbReference type="SMART" id="SM00283">
    <property type="entry name" value="MA"/>
    <property type="match status" value="1"/>
</dbReference>
<dbReference type="Gene3D" id="1.10.287.950">
    <property type="entry name" value="Methyl-accepting chemotaxis protein"/>
    <property type="match status" value="1"/>
</dbReference>
<dbReference type="PROSITE" id="PS50111">
    <property type="entry name" value="CHEMOTAXIS_TRANSDUC_2"/>
    <property type="match status" value="1"/>
</dbReference>
<dbReference type="InterPro" id="IPR004089">
    <property type="entry name" value="MCPsignal_dom"/>
</dbReference>
<dbReference type="InterPro" id="IPR047347">
    <property type="entry name" value="YvaQ-like_sensor"/>
</dbReference>
<evidence type="ECO:0000313" key="9">
    <source>
        <dbReference type="EMBL" id="RKP53284.1"/>
    </source>
</evidence>
<dbReference type="GO" id="GO:0004888">
    <property type="term" value="F:transmembrane signaling receptor activity"/>
    <property type="evidence" value="ECO:0007669"/>
    <property type="project" value="TreeGrafter"/>
</dbReference>
<sequence>MNAENLKIGTRLGLGFGLVMILMVVLIAAGLSSFTRIGAMNEQLIDSDWVKAQAANSINLTMRSNARRTLELIVTTDQNQRDEIFRDIARNKALIDDSVQTLEKLIYLPEGVALLNQFKQDRVQYVASFTEVGQMTKDGKQDEARQLVLAETLPRLDVASKSLQSLVDLQGKLVQEKGSQTKAAIASARDLMIAVGALAILLGAGFAVWITRSITRPINEAVKIAQTISKGDLTSRIEARTTDEVGQLLHALNAMNNHLGGMVSQIRTGAETISSASGQIAAGNIDLSSRTEEQAASLEETAASMEELAATVKQNSDNANQANRLTANASDIAQRGGLAVSEVVTTMNDISDSSSRISEIVSMIDGIAFQTNILALNAAVESARAGAQGRGFAVVAGEVRTLAQRSAQAAKEIKQLIEESVGKVEIGAQQAERAGATMEEVVRSVRHVTTIMSEISTATQEQANGIDQINLAVSQMDEVTQQNAALVEEAAAAASSLQSQAGELVRSVASFKLPA</sequence>
<keyword evidence="6" id="KW-0472">Membrane</keyword>
<comment type="similarity">
    <text evidence="3">Belongs to the methyl-accepting chemotaxis (MCP) protein family.</text>
</comment>
<dbReference type="InterPro" id="IPR003660">
    <property type="entry name" value="HAMP_dom"/>
</dbReference>
<keyword evidence="4" id="KW-0807">Transducer</keyword>
<feature type="domain" description="HAMP" evidence="8">
    <location>
        <begin position="212"/>
        <end position="264"/>
    </location>
</feature>
<keyword evidence="2" id="KW-0488">Methylation</keyword>
<dbReference type="PANTHER" id="PTHR43531:SF14">
    <property type="entry name" value="METHYL-ACCEPTING CHEMOTAXIS PROTEIN I-RELATED"/>
    <property type="match status" value="1"/>
</dbReference>
<evidence type="ECO:0000256" key="1">
    <source>
        <dbReference type="ARBA" id="ARBA00004370"/>
    </source>
</evidence>
<dbReference type="InterPro" id="IPR024478">
    <property type="entry name" value="HlyB_4HB_MCP"/>
</dbReference>
<dbReference type="SUPFAM" id="SSF58104">
    <property type="entry name" value="Methyl-accepting chemotaxis protein (MCP) signaling domain"/>
    <property type="match status" value="1"/>
</dbReference>
<name>A0A494XYT2_9BURK</name>
<protein>
    <submittedName>
        <fullName evidence="9">HAMP domain-containing protein</fullName>
    </submittedName>
</protein>
<dbReference type="Pfam" id="PF12729">
    <property type="entry name" value="4HB_MCP_1"/>
    <property type="match status" value="1"/>
</dbReference>
<evidence type="ECO:0000256" key="5">
    <source>
        <dbReference type="SAM" id="Coils"/>
    </source>
</evidence>
<keyword evidence="6" id="KW-0812">Transmembrane</keyword>
<feature type="coiled-coil region" evidence="5">
    <location>
        <begin position="288"/>
        <end position="325"/>
    </location>
</feature>
<dbReference type="GO" id="GO:0006935">
    <property type="term" value="P:chemotaxis"/>
    <property type="evidence" value="ECO:0007669"/>
    <property type="project" value="TreeGrafter"/>
</dbReference>
<evidence type="ECO:0000256" key="6">
    <source>
        <dbReference type="SAM" id="Phobius"/>
    </source>
</evidence>
<dbReference type="GO" id="GO:0005886">
    <property type="term" value="C:plasma membrane"/>
    <property type="evidence" value="ECO:0007669"/>
    <property type="project" value="TreeGrafter"/>
</dbReference>
<dbReference type="RefSeq" id="WP_121087912.1">
    <property type="nucleotide sequence ID" value="NZ_RBZU01000007.1"/>
</dbReference>
<feature type="transmembrane region" description="Helical" evidence="6">
    <location>
        <begin position="191"/>
        <end position="210"/>
    </location>
</feature>
<proteinExistence type="inferred from homology"/>
<keyword evidence="10" id="KW-1185">Reference proteome</keyword>
<organism evidence="9 10">
    <name type="scientific">Pararobbsia silviterrae</name>
    <dbReference type="NCBI Taxonomy" id="1792498"/>
    <lineage>
        <taxon>Bacteria</taxon>
        <taxon>Pseudomonadati</taxon>
        <taxon>Pseudomonadota</taxon>
        <taxon>Betaproteobacteria</taxon>
        <taxon>Burkholderiales</taxon>
        <taxon>Burkholderiaceae</taxon>
        <taxon>Pararobbsia</taxon>
    </lineage>
</organism>
<comment type="subcellular location">
    <subcellularLocation>
        <location evidence="1">Membrane</location>
    </subcellularLocation>
</comment>
<keyword evidence="5" id="KW-0175">Coiled coil</keyword>
<comment type="caution">
    <text evidence="9">The sequence shown here is derived from an EMBL/GenBank/DDBJ whole genome shotgun (WGS) entry which is preliminary data.</text>
</comment>
<evidence type="ECO:0000256" key="3">
    <source>
        <dbReference type="ARBA" id="ARBA00029447"/>
    </source>
</evidence>
<dbReference type="GO" id="GO:0007165">
    <property type="term" value="P:signal transduction"/>
    <property type="evidence" value="ECO:0007669"/>
    <property type="project" value="UniProtKB-KW"/>
</dbReference>
<feature type="domain" description="Methyl-accepting transducer" evidence="7">
    <location>
        <begin position="269"/>
        <end position="498"/>
    </location>
</feature>
<evidence type="ECO:0000256" key="2">
    <source>
        <dbReference type="ARBA" id="ARBA00022481"/>
    </source>
</evidence>
<dbReference type="CDD" id="cd06225">
    <property type="entry name" value="HAMP"/>
    <property type="match status" value="1"/>
</dbReference>
<gene>
    <name evidence="9" type="ORF">D7S86_16270</name>
</gene>
<dbReference type="Pfam" id="PF00015">
    <property type="entry name" value="MCPsignal"/>
    <property type="match status" value="1"/>
</dbReference>
<accession>A0A494XYT2</accession>
<evidence type="ECO:0000259" key="8">
    <source>
        <dbReference type="PROSITE" id="PS50885"/>
    </source>
</evidence>
<dbReference type="OrthoDB" id="5441488at2"/>
<feature type="transmembrane region" description="Helical" evidence="6">
    <location>
        <begin position="12"/>
        <end position="34"/>
    </location>
</feature>
<dbReference type="PANTHER" id="PTHR43531">
    <property type="entry name" value="PROTEIN ICFG"/>
    <property type="match status" value="1"/>
</dbReference>
<dbReference type="InterPro" id="IPR051310">
    <property type="entry name" value="MCP_chemotaxis"/>
</dbReference>
<dbReference type="AlphaFoldDB" id="A0A494XYT2"/>
<evidence type="ECO:0000256" key="4">
    <source>
        <dbReference type="PROSITE-ProRule" id="PRU00284"/>
    </source>
</evidence>
<evidence type="ECO:0000259" key="7">
    <source>
        <dbReference type="PROSITE" id="PS50111"/>
    </source>
</evidence>
<dbReference type="Pfam" id="PF00672">
    <property type="entry name" value="HAMP"/>
    <property type="match status" value="1"/>
</dbReference>
<evidence type="ECO:0000313" key="10">
    <source>
        <dbReference type="Proteomes" id="UP000270342"/>
    </source>
</evidence>
<reference evidence="9 10" key="1">
    <citation type="submission" date="2018-10" db="EMBL/GenBank/DDBJ databases">
        <title>Robbsia sp. DHC34, isolated from soil.</title>
        <authorList>
            <person name="Gao Z.-H."/>
            <person name="Qiu L.-H."/>
        </authorList>
    </citation>
    <scope>NUCLEOTIDE SEQUENCE [LARGE SCALE GENOMIC DNA]</scope>
    <source>
        <strain evidence="9 10">DHC34</strain>
    </source>
</reference>
<dbReference type="SMART" id="SM00304">
    <property type="entry name" value="HAMP"/>
    <property type="match status" value="1"/>
</dbReference>
<dbReference type="CDD" id="cd11386">
    <property type="entry name" value="MCP_signal"/>
    <property type="match status" value="1"/>
</dbReference>
<dbReference type="PROSITE" id="PS50885">
    <property type="entry name" value="HAMP"/>
    <property type="match status" value="1"/>
</dbReference>
<dbReference type="FunFam" id="1.10.287.950:FF:000001">
    <property type="entry name" value="Methyl-accepting chemotaxis sensory transducer"/>
    <property type="match status" value="1"/>
</dbReference>